<protein>
    <submittedName>
        <fullName evidence="3">NagC</fullName>
    </submittedName>
</protein>
<evidence type="ECO:0000259" key="2">
    <source>
        <dbReference type="Pfam" id="PF12802"/>
    </source>
</evidence>
<dbReference type="SUPFAM" id="SSF46785">
    <property type="entry name" value="Winged helix' DNA-binding domain"/>
    <property type="match status" value="1"/>
</dbReference>
<dbReference type="Pfam" id="PF00480">
    <property type="entry name" value="ROK"/>
    <property type="match status" value="1"/>
</dbReference>
<dbReference type="Proteomes" id="UP000242447">
    <property type="component" value="Chromosome"/>
</dbReference>
<evidence type="ECO:0000256" key="1">
    <source>
        <dbReference type="ARBA" id="ARBA00006479"/>
    </source>
</evidence>
<comment type="similarity">
    <text evidence="1">Belongs to the ROK (NagC/XylR) family.</text>
</comment>
<dbReference type="GO" id="GO:0003700">
    <property type="term" value="F:DNA-binding transcription factor activity"/>
    <property type="evidence" value="ECO:0007669"/>
    <property type="project" value="InterPro"/>
</dbReference>
<proteinExistence type="inferred from homology"/>
<sequence length="383" mass="39456">MATLTYAHRQLLRAVSASAGLTRTEIAEKTGYSRPAITALSRDLIDCGLLAEGDSIRGQGRPSIILDIAAQGGFVVGVAAVAGRARILLADLAGHVHGSDEADWPLDAPDLARMLAERLPQLARKAAIGFDRVVGIGVAVPGLVDDTQQVCLQSNNLGWRDAPVAALIRAATGIPTYVENDANAVAVGEKLFGRARECGDFVVITLGRGIGGAIFVGGQLYRGHSGAAGEISHAAIQLDGPPCRCGKRGCLTTIASGRAILHAAVADGLPCAVMEDVEPLAESGDAAAIAILHRAGGALGLAIAQAIQMLNPALVVIAMEFGSEDGLMQRVIRQSIDAAIMPRLRAATQITFDFVTPAFTASGAAAVAAERFLLNPLITAEGA</sequence>
<keyword evidence="4" id="KW-1185">Reference proteome</keyword>
<dbReference type="AlphaFoldDB" id="A0A1W6NZB4"/>
<dbReference type="InterPro" id="IPR000835">
    <property type="entry name" value="HTH_MarR-typ"/>
</dbReference>
<dbReference type="Gene3D" id="1.10.10.10">
    <property type="entry name" value="Winged helix-like DNA-binding domain superfamily/Winged helix DNA-binding domain"/>
    <property type="match status" value="1"/>
</dbReference>
<dbReference type="InterPro" id="IPR036388">
    <property type="entry name" value="WH-like_DNA-bd_sf"/>
</dbReference>
<name>A0A1W6NZB4_9RHOB</name>
<dbReference type="Gene3D" id="3.30.420.40">
    <property type="match status" value="2"/>
</dbReference>
<evidence type="ECO:0000313" key="4">
    <source>
        <dbReference type="Proteomes" id="UP000242447"/>
    </source>
</evidence>
<accession>A0A1W6NZB4</accession>
<dbReference type="InterPro" id="IPR036390">
    <property type="entry name" value="WH_DNA-bd_sf"/>
</dbReference>
<reference evidence="3 4" key="1">
    <citation type="submission" date="2017-02" db="EMBL/GenBank/DDBJ databases">
        <title>Ketogulonicigenium robustum SPU B003 Genome sequencing and assembly.</title>
        <authorList>
            <person name="Li Y."/>
            <person name="Liu L."/>
            <person name="Wang C."/>
            <person name="Zhang M."/>
            <person name="Zhang T."/>
            <person name="Zhang Y."/>
        </authorList>
    </citation>
    <scope>NUCLEOTIDE SEQUENCE [LARGE SCALE GENOMIC DNA]</scope>
    <source>
        <strain evidence="3 4">SPU_B003</strain>
    </source>
</reference>
<organism evidence="3 4">
    <name type="scientific">Ketogulonicigenium robustum</name>
    <dbReference type="NCBI Taxonomy" id="92947"/>
    <lineage>
        <taxon>Bacteria</taxon>
        <taxon>Pseudomonadati</taxon>
        <taxon>Pseudomonadota</taxon>
        <taxon>Alphaproteobacteria</taxon>
        <taxon>Rhodobacterales</taxon>
        <taxon>Roseobacteraceae</taxon>
        <taxon>Ketogulonicigenium</taxon>
    </lineage>
</organism>
<evidence type="ECO:0000313" key="3">
    <source>
        <dbReference type="EMBL" id="ARO14596.1"/>
    </source>
</evidence>
<dbReference type="RefSeq" id="WP_085786117.1">
    <property type="nucleotide sequence ID" value="NZ_CP019937.1"/>
</dbReference>
<dbReference type="InterPro" id="IPR000600">
    <property type="entry name" value="ROK"/>
</dbReference>
<dbReference type="PANTHER" id="PTHR18964:SF149">
    <property type="entry name" value="BIFUNCTIONAL UDP-N-ACETYLGLUCOSAMINE 2-EPIMERASE_N-ACETYLMANNOSAMINE KINASE"/>
    <property type="match status" value="1"/>
</dbReference>
<dbReference type="InterPro" id="IPR043129">
    <property type="entry name" value="ATPase_NBD"/>
</dbReference>
<dbReference type="SUPFAM" id="SSF53067">
    <property type="entry name" value="Actin-like ATPase domain"/>
    <property type="match status" value="1"/>
</dbReference>
<feature type="domain" description="HTH marR-type" evidence="2">
    <location>
        <begin position="4"/>
        <end position="54"/>
    </location>
</feature>
<dbReference type="Pfam" id="PF12802">
    <property type="entry name" value="MarR_2"/>
    <property type="match status" value="1"/>
</dbReference>
<dbReference type="STRING" id="92947.BVG79_01250"/>
<dbReference type="EMBL" id="CP019937">
    <property type="protein sequence ID" value="ARO14596.1"/>
    <property type="molecule type" value="Genomic_DNA"/>
</dbReference>
<gene>
    <name evidence="3" type="primary">nagC</name>
    <name evidence="3" type="ORF">BVG79_01250</name>
</gene>
<dbReference type="PANTHER" id="PTHR18964">
    <property type="entry name" value="ROK (REPRESSOR, ORF, KINASE) FAMILY"/>
    <property type="match status" value="1"/>
</dbReference>
<dbReference type="KEGG" id="kro:BVG79_01250"/>
<dbReference type="OrthoDB" id="9810372at2"/>